<dbReference type="Proteomes" id="UP001054837">
    <property type="component" value="Unassembled WGS sequence"/>
</dbReference>
<proteinExistence type="predicted"/>
<reference evidence="2 3" key="1">
    <citation type="submission" date="2021-06" db="EMBL/GenBank/DDBJ databases">
        <title>Caerostris darwini draft genome.</title>
        <authorList>
            <person name="Kono N."/>
            <person name="Arakawa K."/>
        </authorList>
    </citation>
    <scope>NUCLEOTIDE SEQUENCE [LARGE SCALE GENOMIC DNA]</scope>
</reference>
<evidence type="ECO:0000256" key="1">
    <source>
        <dbReference type="SAM" id="SignalP"/>
    </source>
</evidence>
<keyword evidence="3" id="KW-1185">Reference proteome</keyword>
<name>A0AAV4UTH4_9ARAC</name>
<comment type="caution">
    <text evidence="2">The sequence shown here is derived from an EMBL/GenBank/DDBJ whole genome shotgun (WGS) entry which is preliminary data.</text>
</comment>
<accession>A0AAV4UTH4</accession>
<gene>
    <name evidence="2" type="primary">AVEN_8996_1</name>
    <name evidence="2" type="ORF">CDAR_61131</name>
</gene>
<sequence length="278" mass="31025">MRSDEVILILIYVFVQISYIATQVTAPAAAAATGSIPILIKDDGVKALHKEDVAMIFYITVTNTDVNDPIQLSASSKKCCFKVEKDEEDCESMKLVGGDMGKLVPTDIRNLTLIYANLYLHDRVGSCEIEIKSMKGGVKNHVVKYDTSLLRSGTARIPRHMENYYELEDVSSCSNPDENPLNDCIHYDCEIRYDGTRNYFDFEKKRCKVLAKCEPEKPGGDTSNIEPQEKKRAHQKKLFLILLPPVKKAGALFLRKGVGNDSAGALISLQLRPRRGGH</sequence>
<dbReference type="EMBL" id="BPLQ01011917">
    <property type="protein sequence ID" value="GIY61097.1"/>
    <property type="molecule type" value="Genomic_DNA"/>
</dbReference>
<organism evidence="2 3">
    <name type="scientific">Caerostris darwini</name>
    <dbReference type="NCBI Taxonomy" id="1538125"/>
    <lineage>
        <taxon>Eukaryota</taxon>
        <taxon>Metazoa</taxon>
        <taxon>Ecdysozoa</taxon>
        <taxon>Arthropoda</taxon>
        <taxon>Chelicerata</taxon>
        <taxon>Arachnida</taxon>
        <taxon>Araneae</taxon>
        <taxon>Araneomorphae</taxon>
        <taxon>Entelegynae</taxon>
        <taxon>Araneoidea</taxon>
        <taxon>Araneidae</taxon>
        <taxon>Caerostris</taxon>
    </lineage>
</organism>
<dbReference type="AlphaFoldDB" id="A0AAV4UTH4"/>
<feature type="chain" id="PRO_5043484120" evidence="1">
    <location>
        <begin position="23"/>
        <end position="278"/>
    </location>
</feature>
<feature type="signal peptide" evidence="1">
    <location>
        <begin position="1"/>
        <end position="22"/>
    </location>
</feature>
<protein>
    <submittedName>
        <fullName evidence="2">Uncharacterized protein</fullName>
    </submittedName>
</protein>
<evidence type="ECO:0000313" key="2">
    <source>
        <dbReference type="EMBL" id="GIY61097.1"/>
    </source>
</evidence>
<keyword evidence="1" id="KW-0732">Signal</keyword>
<evidence type="ECO:0000313" key="3">
    <source>
        <dbReference type="Proteomes" id="UP001054837"/>
    </source>
</evidence>